<sequence length="23" mass="2889">MNFRQTRNFIHLFMVDMSFCTHL</sequence>
<proteinExistence type="predicted"/>
<protein>
    <submittedName>
        <fullName evidence="1">Uncharacterized protein</fullName>
    </submittedName>
</protein>
<reference evidence="1" key="2">
    <citation type="journal article" date="2015" name="Data Brief">
        <title>Shoot transcriptome of the giant reed, Arundo donax.</title>
        <authorList>
            <person name="Barrero R.A."/>
            <person name="Guerrero F.D."/>
            <person name="Moolhuijzen P."/>
            <person name="Goolsby J.A."/>
            <person name="Tidwell J."/>
            <person name="Bellgard S.E."/>
            <person name="Bellgard M.I."/>
        </authorList>
    </citation>
    <scope>NUCLEOTIDE SEQUENCE</scope>
    <source>
        <tissue evidence="1">Shoot tissue taken approximately 20 cm above the soil surface</tissue>
    </source>
</reference>
<evidence type="ECO:0000313" key="1">
    <source>
        <dbReference type="EMBL" id="JAD57675.1"/>
    </source>
</evidence>
<organism evidence="1">
    <name type="scientific">Arundo donax</name>
    <name type="common">Giant reed</name>
    <name type="synonym">Donax arundinaceus</name>
    <dbReference type="NCBI Taxonomy" id="35708"/>
    <lineage>
        <taxon>Eukaryota</taxon>
        <taxon>Viridiplantae</taxon>
        <taxon>Streptophyta</taxon>
        <taxon>Embryophyta</taxon>
        <taxon>Tracheophyta</taxon>
        <taxon>Spermatophyta</taxon>
        <taxon>Magnoliopsida</taxon>
        <taxon>Liliopsida</taxon>
        <taxon>Poales</taxon>
        <taxon>Poaceae</taxon>
        <taxon>PACMAD clade</taxon>
        <taxon>Arundinoideae</taxon>
        <taxon>Arundineae</taxon>
        <taxon>Arundo</taxon>
    </lineage>
</organism>
<name>A0A0A9B8Y7_ARUDO</name>
<reference evidence="1" key="1">
    <citation type="submission" date="2014-09" db="EMBL/GenBank/DDBJ databases">
        <authorList>
            <person name="Magalhaes I.L.F."/>
            <person name="Oliveira U."/>
            <person name="Santos F.R."/>
            <person name="Vidigal T.H.D.A."/>
            <person name="Brescovit A.D."/>
            <person name="Santos A.J."/>
        </authorList>
    </citation>
    <scope>NUCLEOTIDE SEQUENCE</scope>
    <source>
        <tissue evidence="1">Shoot tissue taken approximately 20 cm above the soil surface</tissue>
    </source>
</reference>
<accession>A0A0A9B8Y7</accession>
<dbReference type="EMBL" id="GBRH01240220">
    <property type="protein sequence ID" value="JAD57675.1"/>
    <property type="molecule type" value="Transcribed_RNA"/>
</dbReference>
<dbReference type="AlphaFoldDB" id="A0A0A9B8Y7"/>